<evidence type="ECO:0000313" key="3">
    <source>
        <dbReference type="Proteomes" id="UP000238415"/>
    </source>
</evidence>
<dbReference type="RefSeq" id="WP_106004879.1">
    <property type="nucleotide sequence ID" value="NZ_CP136419.1"/>
</dbReference>
<evidence type="ECO:0000259" key="1">
    <source>
        <dbReference type="Pfam" id="PF01909"/>
    </source>
</evidence>
<sequence length="105" mass="11928">MNARDLAIARKIKKRLAEKIPLYEVRLFGSRARGQATPDSDLDLYLETGPLSREERRLISDIVWEVGFENDIVIVPLAVERSEVLNGPFSISTLYRSIKNEGIKV</sequence>
<dbReference type="InterPro" id="IPR002934">
    <property type="entry name" value="Polymerase_NTP_transf_dom"/>
</dbReference>
<dbReference type="PANTHER" id="PTHR33933:SF1">
    <property type="entry name" value="PROTEIN ADENYLYLTRANSFERASE MNTA-RELATED"/>
    <property type="match status" value="1"/>
</dbReference>
<accession>A0A2T0AUT7</accession>
<dbReference type="EMBL" id="PVXM01000011">
    <property type="protein sequence ID" value="PRR74272.1"/>
    <property type="molecule type" value="Genomic_DNA"/>
</dbReference>
<feature type="domain" description="Polymerase nucleotidyl transferase" evidence="1">
    <location>
        <begin position="10"/>
        <end position="73"/>
    </location>
</feature>
<gene>
    <name evidence="2" type="ORF">MOHU_08710</name>
</gene>
<reference evidence="2 3" key="1">
    <citation type="submission" date="2018-03" db="EMBL/GenBank/DDBJ databases">
        <title>Genome sequence of Moorella humiferrea DSM 23265.</title>
        <authorList>
            <person name="Poehlein A."/>
            <person name="Daniel R."/>
        </authorList>
    </citation>
    <scope>NUCLEOTIDE SEQUENCE [LARGE SCALE GENOMIC DNA]</scope>
    <source>
        <strain evidence="2 3">DSM 23265</strain>
    </source>
</reference>
<dbReference type="Pfam" id="PF01909">
    <property type="entry name" value="NTP_transf_2"/>
    <property type="match status" value="1"/>
</dbReference>
<dbReference type="OrthoDB" id="9809668at2"/>
<dbReference type="Proteomes" id="UP000238415">
    <property type="component" value="Unassembled WGS sequence"/>
</dbReference>
<dbReference type="SUPFAM" id="SSF81301">
    <property type="entry name" value="Nucleotidyltransferase"/>
    <property type="match status" value="1"/>
</dbReference>
<dbReference type="CDD" id="cd05403">
    <property type="entry name" value="NT_KNTase_like"/>
    <property type="match status" value="1"/>
</dbReference>
<proteinExistence type="predicted"/>
<dbReference type="GO" id="GO:0016779">
    <property type="term" value="F:nucleotidyltransferase activity"/>
    <property type="evidence" value="ECO:0007669"/>
    <property type="project" value="InterPro"/>
</dbReference>
<dbReference type="InterPro" id="IPR052548">
    <property type="entry name" value="Type_VII_TA_antitoxin"/>
</dbReference>
<organism evidence="2 3">
    <name type="scientific">Neomoorella humiferrea</name>
    <dbReference type="NCBI Taxonomy" id="676965"/>
    <lineage>
        <taxon>Bacteria</taxon>
        <taxon>Bacillati</taxon>
        <taxon>Bacillota</taxon>
        <taxon>Clostridia</taxon>
        <taxon>Neomoorellales</taxon>
        <taxon>Neomoorellaceae</taxon>
        <taxon>Neomoorella</taxon>
    </lineage>
</organism>
<dbReference type="AlphaFoldDB" id="A0A2T0AUT7"/>
<dbReference type="PANTHER" id="PTHR33933">
    <property type="entry name" value="NUCLEOTIDYLTRANSFERASE"/>
    <property type="match status" value="1"/>
</dbReference>
<name>A0A2T0AUT7_9FIRM</name>
<dbReference type="Gene3D" id="3.30.460.10">
    <property type="entry name" value="Beta Polymerase, domain 2"/>
    <property type="match status" value="1"/>
</dbReference>
<comment type="caution">
    <text evidence="2">The sequence shown here is derived from an EMBL/GenBank/DDBJ whole genome shotgun (WGS) entry which is preliminary data.</text>
</comment>
<keyword evidence="3" id="KW-1185">Reference proteome</keyword>
<dbReference type="InterPro" id="IPR043519">
    <property type="entry name" value="NT_sf"/>
</dbReference>
<keyword evidence="2" id="KW-0808">Transferase</keyword>
<evidence type="ECO:0000313" key="2">
    <source>
        <dbReference type="EMBL" id="PRR74272.1"/>
    </source>
</evidence>
<protein>
    <submittedName>
        <fullName evidence="2">Nucleotidyltransferase domain protein</fullName>
    </submittedName>
</protein>